<evidence type="ECO:0000256" key="4">
    <source>
        <dbReference type="ARBA" id="ARBA00022989"/>
    </source>
</evidence>
<accession>A0A0G3G9Q2</accession>
<dbReference type="RefSeq" id="WP_047251457.1">
    <property type="nucleotide sequence ID" value="NZ_CP011367.1"/>
</dbReference>
<dbReference type="Pfam" id="PF00662">
    <property type="entry name" value="Proton_antipo_N"/>
    <property type="match status" value="1"/>
</dbReference>
<feature type="transmembrane region" description="Helical" evidence="8">
    <location>
        <begin position="6"/>
        <end position="25"/>
    </location>
</feature>
<evidence type="ECO:0000256" key="3">
    <source>
        <dbReference type="ARBA" id="ARBA00022692"/>
    </source>
</evidence>
<feature type="transmembrane region" description="Helical" evidence="8">
    <location>
        <begin position="314"/>
        <end position="338"/>
    </location>
</feature>
<feature type="transmembrane region" description="Helical" evidence="8">
    <location>
        <begin position="134"/>
        <end position="151"/>
    </location>
</feature>
<evidence type="ECO:0000259" key="9">
    <source>
        <dbReference type="Pfam" id="PF00361"/>
    </source>
</evidence>
<dbReference type="OrthoDB" id="9768329at2"/>
<comment type="subcellular location">
    <subcellularLocation>
        <location evidence="1">Cell membrane</location>
        <topology evidence="1">Multi-pass membrane protein</topology>
    </subcellularLocation>
    <subcellularLocation>
        <location evidence="7">Membrane</location>
        <topology evidence="7">Multi-pass membrane protein</topology>
    </subcellularLocation>
</comment>
<dbReference type="GO" id="GO:0016491">
    <property type="term" value="F:oxidoreductase activity"/>
    <property type="evidence" value="ECO:0007669"/>
    <property type="project" value="UniProtKB-KW"/>
</dbReference>
<dbReference type="PRINTS" id="PR01434">
    <property type="entry name" value="NADHDHGNASE5"/>
</dbReference>
<dbReference type="EMBL" id="CP011367">
    <property type="protein sequence ID" value="AKJ95546.1"/>
    <property type="molecule type" value="Genomic_DNA"/>
</dbReference>
<dbReference type="KEGG" id="tvr:TVD_09335"/>
<feature type="transmembrane region" description="Helical" evidence="8">
    <location>
        <begin position="244"/>
        <end position="263"/>
    </location>
</feature>
<dbReference type="Proteomes" id="UP000064201">
    <property type="component" value="Chromosome"/>
</dbReference>
<feature type="domain" description="NADH:quinone oxidoreductase/Mrp antiporter transmembrane" evidence="9">
    <location>
        <begin position="128"/>
        <end position="423"/>
    </location>
</feature>
<feature type="transmembrane region" description="Helical" evidence="8">
    <location>
        <begin position="461"/>
        <end position="483"/>
    </location>
</feature>
<evidence type="ECO:0000256" key="5">
    <source>
        <dbReference type="ARBA" id="ARBA00023002"/>
    </source>
</evidence>
<feature type="transmembrane region" description="Helical" evidence="8">
    <location>
        <begin position="374"/>
        <end position="392"/>
    </location>
</feature>
<dbReference type="GO" id="GO:0005886">
    <property type="term" value="C:plasma membrane"/>
    <property type="evidence" value="ECO:0007669"/>
    <property type="project" value="UniProtKB-SubCell"/>
</dbReference>
<keyword evidence="3 7" id="KW-0812">Transmembrane</keyword>
<feature type="transmembrane region" description="Helical" evidence="8">
    <location>
        <begin position="163"/>
        <end position="188"/>
    </location>
</feature>
<feature type="transmembrane region" description="Helical" evidence="8">
    <location>
        <begin position="344"/>
        <end position="362"/>
    </location>
</feature>
<organism evidence="11 12">
    <name type="scientific">Thioalkalivibrio versutus</name>
    <dbReference type="NCBI Taxonomy" id="106634"/>
    <lineage>
        <taxon>Bacteria</taxon>
        <taxon>Pseudomonadati</taxon>
        <taxon>Pseudomonadota</taxon>
        <taxon>Gammaproteobacteria</taxon>
        <taxon>Chromatiales</taxon>
        <taxon>Ectothiorhodospiraceae</taxon>
        <taxon>Thioalkalivibrio</taxon>
    </lineage>
</organism>
<dbReference type="Pfam" id="PF00361">
    <property type="entry name" value="Proton_antipo_M"/>
    <property type="match status" value="1"/>
</dbReference>
<evidence type="ECO:0000259" key="10">
    <source>
        <dbReference type="Pfam" id="PF00662"/>
    </source>
</evidence>
<feature type="transmembrane region" description="Helical" evidence="8">
    <location>
        <begin position="111"/>
        <end position="128"/>
    </location>
</feature>
<keyword evidence="4 8" id="KW-1133">Transmembrane helix</keyword>
<feature type="transmembrane region" description="Helical" evidence="8">
    <location>
        <begin position="75"/>
        <end position="99"/>
    </location>
</feature>
<dbReference type="InterPro" id="IPR052175">
    <property type="entry name" value="ComplexI-like_HydComp"/>
</dbReference>
<feature type="domain" description="NADH-Ubiquinone oxidoreductase (complex I) chain 5 N-terminal" evidence="10">
    <location>
        <begin position="70"/>
        <end position="112"/>
    </location>
</feature>
<dbReference type="PANTHER" id="PTHR42682">
    <property type="entry name" value="HYDROGENASE-4 COMPONENT F"/>
    <property type="match status" value="1"/>
</dbReference>
<evidence type="ECO:0000256" key="8">
    <source>
        <dbReference type="SAM" id="Phobius"/>
    </source>
</evidence>
<feature type="transmembrane region" description="Helical" evidence="8">
    <location>
        <begin position="275"/>
        <end position="294"/>
    </location>
</feature>
<evidence type="ECO:0000256" key="1">
    <source>
        <dbReference type="ARBA" id="ARBA00004651"/>
    </source>
</evidence>
<protein>
    <submittedName>
        <fullName evidence="11">NADH dehydrogenase</fullName>
    </submittedName>
</protein>
<proteinExistence type="predicted"/>
<evidence type="ECO:0000313" key="12">
    <source>
        <dbReference type="Proteomes" id="UP000064201"/>
    </source>
</evidence>
<keyword evidence="12" id="KW-1185">Reference proteome</keyword>
<dbReference type="PATRIC" id="fig|106634.4.peg.1912"/>
<reference evidence="11 12" key="1">
    <citation type="submission" date="2015-04" db="EMBL/GenBank/DDBJ databases">
        <title>Complete Sequence for the Genome of the Thioalkalivibrio versutus D301.</title>
        <authorList>
            <person name="Mu T."/>
            <person name="Zhou J."/>
            <person name="Xu X."/>
        </authorList>
    </citation>
    <scope>NUCLEOTIDE SEQUENCE [LARGE SCALE GENOMIC DNA]</scope>
    <source>
        <strain evidence="11 12">D301</strain>
    </source>
</reference>
<keyword evidence="6 8" id="KW-0472">Membrane</keyword>
<dbReference type="InterPro" id="IPR001750">
    <property type="entry name" value="ND/Mrp_TM"/>
</dbReference>
<keyword evidence="5" id="KW-0560">Oxidoreductase</keyword>
<dbReference type="PANTHER" id="PTHR42682:SF4">
    <property type="entry name" value="NADH-UBIQUINONE_PLASTOQUINONE"/>
    <property type="match status" value="1"/>
</dbReference>
<dbReference type="AlphaFoldDB" id="A0A0G3G9Q2"/>
<evidence type="ECO:0000313" key="11">
    <source>
        <dbReference type="EMBL" id="AKJ95546.1"/>
    </source>
</evidence>
<evidence type="ECO:0000256" key="2">
    <source>
        <dbReference type="ARBA" id="ARBA00022475"/>
    </source>
</evidence>
<keyword evidence="2" id="KW-1003">Cell membrane</keyword>
<feature type="transmembrane region" description="Helical" evidence="8">
    <location>
        <begin position="37"/>
        <end position="55"/>
    </location>
</feature>
<evidence type="ECO:0000256" key="7">
    <source>
        <dbReference type="RuleBase" id="RU000320"/>
    </source>
</evidence>
<gene>
    <name evidence="11" type="ORF">TVD_09335</name>
</gene>
<evidence type="ECO:0000256" key="6">
    <source>
        <dbReference type="ARBA" id="ARBA00023136"/>
    </source>
</evidence>
<dbReference type="STRING" id="106634.TVD_09335"/>
<sequence length="506" mass="53765">MDGGWLLLAILFSSLGPGIAIFFLPEHRQGLRTALNLGGAGTKLALVGVLLAGVLRGDEYRFSLPLMPGIDLVLAADALSLLFASLSAVLWFVTTVYAIGYLEGSPRRSRFFGFFSLCVSATVGIALSGNLITFLIFYEILTLATWPLVVHRGTSAALRAGRLYLAYTLTSGLVLFTAIVWLTLLAGAEGFTPGGYLDGLAETHATTLQILFVLLMIGFGVKAALVPLHSWLPIAMVAPAPVSALLHAVAVVKAGAFGIIRVVNDVYGTELAIELGLTAGLLVVAAITIVYGSIQALRTDDLKQRLAFSTISQVSYIILGVALAGPLGIIGGLVHLVHQGITKITLFFCAGNFAETLGIHRISELDGVGRRMPLTMLAFTLGALGMIGLPPLAGFVTKWHLGLGALEAGTPWVLGVLVLSSLLNAAYFLPPVIRGWLGERREPWHEPLQAHAGPTRFETHWMLLFPVVFTAALGLLVGLFAGLGLSPLGWVSLIVRRDYSLPEFGL</sequence>
<dbReference type="InterPro" id="IPR001516">
    <property type="entry name" value="Proton_antipo_N"/>
</dbReference>
<feature type="transmembrane region" description="Helical" evidence="8">
    <location>
        <begin position="208"/>
        <end position="232"/>
    </location>
</feature>
<feature type="transmembrane region" description="Helical" evidence="8">
    <location>
        <begin position="412"/>
        <end position="433"/>
    </location>
</feature>
<name>A0A0G3G9Q2_9GAMM</name>